<dbReference type="NCBIfam" id="NF003652">
    <property type="entry name" value="PRK05286.2-5"/>
    <property type="match status" value="1"/>
</dbReference>
<comment type="function">
    <text evidence="1 11">Catalyzes the conversion of dihydroorotate to orotate with quinone as electron acceptor.</text>
</comment>
<feature type="binding site" evidence="11">
    <location>
        <position position="258"/>
    </location>
    <ligand>
        <name>FMN</name>
        <dbReference type="ChEBI" id="CHEBI:58210"/>
    </ligand>
</feature>
<comment type="cofactor">
    <cofactor evidence="11">
        <name>FMN</name>
        <dbReference type="ChEBI" id="CHEBI:58210"/>
    </cofactor>
    <text evidence="11">Binds 1 FMN per subunit.</text>
</comment>
<evidence type="ECO:0000256" key="1">
    <source>
        <dbReference type="ARBA" id="ARBA00003125"/>
    </source>
</evidence>
<organism evidence="13 14">
    <name type="scientific">Kineococcus gynurae</name>
    <dbReference type="NCBI Taxonomy" id="452979"/>
    <lineage>
        <taxon>Bacteria</taxon>
        <taxon>Bacillati</taxon>
        <taxon>Actinomycetota</taxon>
        <taxon>Actinomycetes</taxon>
        <taxon>Kineosporiales</taxon>
        <taxon>Kineosporiaceae</taxon>
        <taxon>Kineococcus</taxon>
    </lineage>
</organism>
<dbReference type="CDD" id="cd04738">
    <property type="entry name" value="DHOD_2_like"/>
    <property type="match status" value="1"/>
</dbReference>
<dbReference type="GO" id="GO:0106430">
    <property type="term" value="F:dihydroorotate dehydrogenase (quinone) activity"/>
    <property type="evidence" value="ECO:0007669"/>
    <property type="project" value="UniProtKB-EC"/>
</dbReference>
<dbReference type="Pfam" id="PF01180">
    <property type="entry name" value="DHO_dh"/>
    <property type="match status" value="1"/>
</dbReference>
<keyword evidence="6 11" id="KW-0288">FMN</keyword>
<reference evidence="13 14" key="1">
    <citation type="submission" date="2024-09" db="EMBL/GenBank/DDBJ databases">
        <authorList>
            <person name="Sun Q."/>
            <person name="Mori K."/>
        </authorList>
    </citation>
    <scope>NUCLEOTIDE SEQUENCE [LARGE SCALE GENOMIC DNA]</scope>
    <source>
        <strain evidence="13 14">TISTR 1856</strain>
    </source>
</reference>
<gene>
    <name evidence="11" type="primary">pyrD</name>
    <name evidence="13" type="ORF">ACFFVI_12280</name>
</gene>
<dbReference type="EMBL" id="JBHMDM010000007">
    <property type="protein sequence ID" value="MFB9377745.1"/>
    <property type="molecule type" value="Genomic_DNA"/>
</dbReference>
<feature type="binding site" evidence="11">
    <location>
        <position position="193"/>
    </location>
    <ligand>
        <name>substrate</name>
    </ligand>
</feature>
<feature type="binding site" evidence="11">
    <location>
        <position position="284"/>
    </location>
    <ligand>
        <name>FMN</name>
        <dbReference type="ChEBI" id="CHEBI:58210"/>
    </ligand>
</feature>
<feature type="binding site" evidence="11">
    <location>
        <begin position="73"/>
        <end position="77"/>
    </location>
    <ligand>
        <name>FMN</name>
        <dbReference type="ChEBI" id="CHEBI:58210"/>
    </ligand>
</feature>
<evidence type="ECO:0000256" key="11">
    <source>
        <dbReference type="HAMAP-Rule" id="MF_00225"/>
    </source>
</evidence>
<evidence type="ECO:0000256" key="8">
    <source>
        <dbReference type="ARBA" id="ARBA00023002"/>
    </source>
</evidence>
<keyword evidence="9 11" id="KW-0472">Membrane</keyword>
<comment type="subcellular location">
    <subcellularLocation>
        <location evidence="11">Cell membrane</location>
        <topology evidence="11">Peripheral membrane protein</topology>
    </subcellularLocation>
    <subcellularLocation>
        <location evidence="2">Membrane</location>
    </subcellularLocation>
</comment>
<feature type="binding site" evidence="11">
    <location>
        <position position="97"/>
    </location>
    <ligand>
        <name>FMN</name>
        <dbReference type="ChEBI" id="CHEBI:58210"/>
    </ligand>
</feature>
<feature type="binding site" evidence="11">
    <location>
        <begin position="259"/>
        <end position="260"/>
    </location>
    <ligand>
        <name>substrate</name>
    </ligand>
</feature>
<dbReference type="NCBIfam" id="TIGR01036">
    <property type="entry name" value="pyrD_sub2"/>
    <property type="match status" value="1"/>
</dbReference>
<evidence type="ECO:0000256" key="6">
    <source>
        <dbReference type="ARBA" id="ARBA00022643"/>
    </source>
</evidence>
<evidence type="ECO:0000256" key="5">
    <source>
        <dbReference type="ARBA" id="ARBA00022630"/>
    </source>
</evidence>
<comment type="subunit">
    <text evidence="11">Monomer.</text>
</comment>
<dbReference type="PANTHER" id="PTHR48109:SF4">
    <property type="entry name" value="DIHYDROOROTATE DEHYDROGENASE (QUINONE), MITOCHONDRIAL"/>
    <property type="match status" value="1"/>
</dbReference>
<feature type="binding site" evidence="11">
    <location>
        <begin position="122"/>
        <end position="126"/>
    </location>
    <ligand>
        <name>substrate</name>
    </ligand>
</feature>
<keyword evidence="11" id="KW-1003">Cell membrane</keyword>
<feature type="binding site" evidence="11">
    <location>
        <position position="188"/>
    </location>
    <ligand>
        <name>FMN</name>
        <dbReference type="ChEBI" id="CHEBI:58210"/>
    </ligand>
</feature>
<feature type="active site" description="Nucleophile" evidence="11">
    <location>
        <position position="191"/>
    </location>
</feature>
<evidence type="ECO:0000256" key="3">
    <source>
        <dbReference type="ARBA" id="ARBA00005161"/>
    </source>
</evidence>
<feature type="binding site" evidence="11">
    <location>
        <position position="313"/>
    </location>
    <ligand>
        <name>FMN</name>
        <dbReference type="ChEBI" id="CHEBI:58210"/>
    </ligand>
</feature>
<evidence type="ECO:0000313" key="13">
    <source>
        <dbReference type="EMBL" id="MFB9377745.1"/>
    </source>
</evidence>
<dbReference type="InterPro" id="IPR001295">
    <property type="entry name" value="Dihydroorotate_DH_CS"/>
</dbReference>
<feature type="binding site" evidence="11">
    <location>
        <position position="77"/>
    </location>
    <ligand>
        <name>substrate</name>
    </ligand>
</feature>
<dbReference type="SUPFAM" id="SSF51395">
    <property type="entry name" value="FMN-linked oxidoreductases"/>
    <property type="match status" value="1"/>
</dbReference>
<dbReference type="PROSITE" id="PS00912">
    <property type="entry name" value="DHODEHASE_2"/>
    <property type="match status" value="1"/>
</dbReference>
<accession>A0ABV5LUI3</accession>
<proteinExistence type="inferred from homology"/>
<feature type="binding site" evidence="11">
    <location>
        <position position="155"/>
    </location>
    <ligand>
        <name>FMN</name>
        <dbReference type="ChEBI" id="CHEBI:58210"/>
    </ligand>
</feature>
<dbReference type="InterPro" id="IPR050074">
    <property type="entry name" value="DHO_dehydrogenase"/>
</dbReference>
<evidence type="ECO:0000256" key="9">
    <source>
        <dbReference type="ARBA" id="ARBA00023136"/>
    </source>
</evidence>
<comment type="catalytic activity">
    <reaction evidence="10 11">
        <text>(S)-dihydroorotate + a quinone = orotate + a quinol</text>
        <dbReference type="Rhea" id="RHEA:30187"/>
        <dbReference type="ChEBI" id="CHEBI:24646"/>
        <dbReference type="ChEBI" id="CHEBI:30839"/>
        <dbReference type="ChEBI" id="CHEBI:30864"/>
        <dbReference type="ChEBI" id="CHEBI:132124"/>
        <dbReference type="EC" id="1.3.5.2"/>
    </reaction>
</comment>
<dbReference type="Proteomes" id="UP001589748">
    <property type="component" value="Unassembled WGS sequence"/>
</dbReference>
<keyword evidence="14" id="KW-1185">Reference proteome</keyword>
<feature type="binding site" evidence="11">
    <location>
        <position position="230"/>
    </location>
    <ligand>
        <name>FMN</name>
        <dbReference type="ChEBI" id="CHEBI:58210"/>
    </ligand>
</feature>
<dbReference type="InterPro" id="IPR013785">
    <property type="entry name" value="Aldolase_TIM"/>
</dbReference>
<dbReference type="HAMAP" id="MF_00225">
    <property type="entry name" value="DHO_dh_type2"/>
    <property type="match status" value="1"/>
</dbReference>
<feature type="binding site" evidence="11">
    <location>
        <begin position="334"/>
        <end position="335"/>
    </location>
    <ligand>
        <name>FMN</name>
        <dbReference type="ChEBI" id="CHEBI:58210"/>
    </ligand>
</feature>
<comment type="caution">
    <text evidence="13">The sequence shown here is derived from an EMBL/GenBank/DDBJ whole genome shotgun (WGS) entry which is preliminary data.</text>
</comment>
<evidence type="ECO:0000259" key="12">
    <source>
        <dbReference type="Pfam" id="PF01180"/>
    </source>
</evidence>
<dbReference type="NCBIfam" id="NF003648">
    <property type="entry name" value="PRK05286.2-1"/>
    <property type="match status" value="1"/>
</dbReference>
<keyword evidence="8 11" id="KW-0560">Oxidoreductase</keyword>
<sequence length="364" mass="38657">MRKSPVLYRSLYRHVFTRIDAETAHTWAFSAIKASARVPLANSAIRRVFIPQDDRLRTRVLGMDLAGPLGLAAGFDKNGTGVEALGNLGFTFVEIGTVTALPQPGNPRPRLQRLTADRAVVNRMGFNNRGAEEVAGRLRQLRAAPPPNLVPIGVNIGKSKVVAEADAAADYATSARLLAPYADYLVINVSSPNTPGLRDLQAVEKLRPVLRAVREAADESSPRRVPLLVKIAPDLGDADVDAVADLALEEGLDGIVATNTTISREGLRSSSAEVDAAGGGGLSGAPLKARSLAVLRRLAERVGSRLVLISAGGVETAADVQERLDAGASLVQAYTAFIYEGPAWPRRVLEGVAAQRSRRETDPA</sequence>
<protein>
    <recommendedName>
        <fullName evidence="11">Dihydroorotate dehydrogenase (quinone)</fullName>
        <ecNumber evidence="11">1.3.5.2</ecNumber>
    </recommendedName>
    <alternativeName>
        <fullName evidence="11">DHOdehase</fullName>
        <shortName evidence="11">DHOD</shortName>
        <shortName evidence="11">DHODase</shortName>
    </alternativeName>
    <alternativeName>
        <fullName evidence="11">Dihydroorotate oxidase</fullName>
    </alternativeName>
</protein>
<dbReference type="RefSeq" id="WP_380137921.1">
    <property type="nucleotide sequence ID" value="NZ_JBHLUI010000008.1"/>
</dbReference>
<dbReference type="Gene3D" id="3.20.20.70">
    <property type="entry name" value="Aldolase class I"/>
    <property type="match status" value="1"/>
</dbReference>
<name>A0ABV5LUI3_9ACTN</name>
<evidence type="ECO:0000256" key="4">
    <source>
        <dbReference type="ARBA" id="ARBA00005359"/>
    </source>
</evidence>
<feature type="domain" description="Dihydroorotate dehydrogenase catalytic" evidence="12">
    <location>
        <begin position="56"/>
        <end position="353"/>
    </location>
</feature>
<dbReference type="InterPro" id="IPR005720">
    <property type="entry name" value="Dihydroorotate_DH_cat"/>
</dbReference>
<comment type="pathway">
    <text evidence="3 11">Pyrimidine metabolism; UMP biosynthesis via de novo pathway; orotate from (S)-dihydroorotate (quinone route): step 1/1.</text>
</comment>
<dbReference type="PANTHER" id="PTHR48109">
    <property type="entry name" value="DIHYDROOROTATE DEHYDROGENASE (QUINONE), MITOCHONDRIAL-RELATED"/>
    <property type="match status" value="1"/>
</dbReference>
<dbReference type="EC" id="1.3.5.2" evidence="11"/>
<dbReference type="InterPro" id="IPR005719">
    <property type="entry name" value="Dihydroorotate_DH_2"/>
</dbReference>
<comment type="similarity">
    <text evidence="4 11">Belongs to the dihydroorotate dehydrogenase family. Type 2 subfamily.</text>
</comment>
<evidence type="ECO:0000256" key="10">
    <source>
        <dbReference type="ARBA" id="ARBA00048639"/>
    </source>
</evidence>
<evidence type="ECO:0000313" key="14">
    <source>
        <dbReference type="Proteomes" id="UP001589748"/>
    </source>
</evidence>
<evidence type="ECO:0000256" key="7">
    <source>
        <dbReference type="ARBA" id="ARBA00022975"/>
    </source>
</evidence>
<evidence type="ECO:0000256" key="2">
    <source>
        <dbReference type="ARBA" id="ARBA00004370"/>
    </source>
</evidence>
<feature type="binding site" evidence="11">
    <location>
        <position position="188"/>
    </location>
    <ligand>
        <name>substrate</name>
    </ligand>
</feature>
<dbReference type="NCBIfam" id="NF003645">
    <property type="entry name" value="PRK05286.1-2"/>
    <property type="match status" value="1"/>
</dbReference>
<keyword evidence="5 11" id="KW-0285">Flavoprotein</keyword>
<keyword evidence="7 11" id="KW-0665">Pyrimidine biosynthesis</keyword>